<organism evidence="2 3">
    <name type="scientific">Cylicocyclus nassatus</name>
    <name type="common">Nematode worm</name>
    <dbReference type="NCBI Taxonomy" id="53992"/>
    <lineage>
        <taxon>Eukaryota</taxon>
        <taxon>Metazoa</taxon>
        <taxon>Ecdysozoa</taxon>
        <taxon>Nematoda</taxon>
        <taxon>Chromadorea</taxon>
        <taxon>Rhabditida</taxon>
        <taxon>Rhabditina</taxon>
        <taxon>Rhabditomorpha</taxon>
        <taxon>Strongyloidea</taxon>
        <taxon>Strongylidae</taxon>
        <taxon>Cylicocyclus</taxon>
    </lineage>
</organism>
<dbReference type="AlphaFoldDB" id="A0AA36DN45"/>
<accession>A0AA36DN45</accession>
<evidence type="ECO:0000256" key="1">
    <source>
        <dbReference type="SAM" id="MobiDB-lite"/>
    </source>
</evidence>
<sequence>MQGTGYKYENETLYPQRGGAPLRDRPPSTYALYAKLTFLHRNALRNAEIAGERVVKRSTIVHRKFKARPSIVVEKTPMEHIWRTDSYMEFVKKYFQGTQDDTGQETEKM</sequence>
<name>A0AA36DN45_CYLNA</name>
<reference evidence="2" key="1">
    <citation type="submission" date="2023-07" db="EMBL/GenBank/DDBJ databases">
        <authorList>
            <consortium name="CYATHOMIX"/>
        </authorList>
    </citation>
    <scope>NUCLEOTIDE SEQUENCE</scope>
    <source>
        <strain evidence="2">N/A</strain>
    </source>
</reference>
<protein>
    <submittedName>
        <fullName evidence="2">Uncharacterized protein</fullName>
    </submittedName>
</protein>
<proteinExistence type="predicted"/>
<evidence type="ECO:0000313" key="2">
    <source>
        <dbReference type="EMBL" id="CAJ0589067.1"/>
    </source>
</evidence>
<evidence type="ECO:0000313" key="3">
    <source>
        <dbReference type="Proteomes" id="UP001176961"/>
    </source>
</evidence>
<comment type="caution">
    <text evidence="2">The sequence shown here is derived from an EMBL/GenBank/DDBJ whole genome shotgun (WGS) entry which is preliminary data.</text>
</comment>
<dbReference type="Proteomes" id="UP001176961">
    <property type="component" value="Unassembled WGS sequence"/>
</dbReference>
<keyword evidence="3" id="KW-1185">Reference proteome</keyword>
<dbReference type="EMBL" id="CATQJL010000001">
    <property type="protein sequence ID" value="CAJ0589067.1"/>
    <property type="molecule type" value="Genomic_DNA"/>
</dbReference>
<feature type="region of interest" description="Disordered" evidence="1">
    <location>
        <begin position="1"/>
        <end position="25"/>
    </location>
</feature>
<gene>
    <name evidence="2" type="ORF">CYNAS_LOCUS1050</name>
</gene>